<feature type="region of interest" description="Disordered" evidence="8">
    <location>
        <begin position="217"/>
        <end position="254"/>
    </location>
</feature>
<feature type="region of interest" description="Disordered" evidence="8">
    <location>
        <begin position="112"/>
        <end position="131"/>
    </location>
</feature>
<evidence type="ECO:0000256" key="6">
    <source>
        <dbReference type="ARBA" id="ARBA00023004"/>
    </source>
</evidence>
<dbReference type="EC" id="1.13.11.20" evidence="3"/>
<evidence type="ECO:0000256" key="4">
    <source>
        <dbReference type="ARBA" id="ARBA00022723"/>
    </source>
</evidence>
<dbReference type="SUPFAM" id="SSF51182">
    <property type="entry name" value="RmlC-like cupins"/>
    <property type="match status" value="1"/>
</dbReference>
<dbReference type="GO" id="GO:0017172">
    <property type="term" value="F:cysteine dioxygenase activity"/>
    <property type="evidence" value="ECO:0007669"/>
    <property type="project" value="UniProtKB-EC"/>
</dbReference>
<dbReference type="Proteomes" id="UP000636709">
    <property type="component" value="Unassembled WGS sequence"/>
</dbReference>
<keyword evidence="4" id="KW-0479">Metal-binding</keyword>
<evidence type="ECO:0000256" key="5">
    <source>
        <dbReference type="ARBA" id="ARBA00023002"/>
    </source>
</evidence>
<dbReference type="InterPro" id="IPR011051">
    <property type="entry name" value="RmlC_Cupin_sf"/>
</dbReference>
<comment type="catalytic activity">
    <reaction evidence="7">
        <text>L-cysteine + O2 = 3-sulfino-L-alanine + H(+)</text>
        <dbReference type="Rhea" id="RHEA:20441"/>
        <dbReference type="ChEBI" id="CHEBI:15378"/>
        <dbReference type="ChEBI" id="CHEBI:15379"/>
        <dbReference type="ChEBI" id="CHEBI:35235"/>
        <dbReference type="ChEBI" id="CHEBI:61085"/>
        <dbReference type="EC" id="1.13.11.20"/>
    </reaction>
    <physiologicalReaction direction="left-to-right" evidence="7">
        <dbReference type="Rhea" id="RHEA:20442"/>
    </physiologicalReaction>
</comment>
<keyword evidence="6" id="KW-0408">Iron</keyword>
<dbReference type="PANTHER" id="PTHR22966">
    <property type="entry name" value="2-AMINOETHANETHIOL DIOXYGENASE"/>
    <property type="match status" value="1"/>
</dbReference>
<feature type="region of interest" description="Disordered" evidence="8">
    <location>
        <begin position="176"/>
        <end position="201"/>
    </location>
</feature>
<comment type="similarity">
    <text evidence="2">Belongs to the cysteine dioxygenase family.</text>
</comment>
<keyword evidence="10" id="KW-1185">Reference proteome</keyword>
<evidence type="ECO:0000256" key="3">
    <source>
        <dbReference type="ARBA" id="ARBA00013133"/>
    </source>
</evidence>
<comment type="cofactor">
    <cofactor evidence="1">
        <name>Fe(2+)</name>
        <dbReference type="ChEBI" id="CHEBI:29033"/>
    </cofactor>
</comment>
<accession>A0A835A4T3</accession>
<evidence type="ECO:0000256" key="1">
    <source>
        <dbReference type="ARBA" id="ARBA00001954"/>
    </source>
</evidence>
<proteinExistence type="inferred from homology"/>
<dbReference type="OrthoDB" id="271433at2759"/>
<dbReference type="GO" id="GO:0046872">
    <property type="term" value="F:metal ion binding"/>
    <property type="evidence" value="ECO:0007669"/>
    <property type="project" value="UniProtKB-KW"/>
</dbReference>
<dbReference type="GO" id="GO:0070483">
    <property type="term" value="P:detection of hypoxia"/>
    <property type="evidence" value="ECO:0007669"/>
    <property type="project" value="UniProtKB-ARBA"/>
</dbReference>
<dbReference type="AlphaFoldDB" id="A0A835A4T3"/>
<evidence type="ECO:0000256" key="8">
    <source>
        <dbReference type="SAM" id="MobiDB-lite"/>
    </source>
</evidence>
<reference evidence="9" key="1">
    <citation type="submission" date="2020-07" db="EMBL/GenBank/DDBJ databases">
        <title>Genome sequence and genetic diversity analysis of an under-domesticated orphan crop, white fonio (Digitaria exilis).</title>
        <authorList>
            <person name="Bennetzen J.L."/>
            <person name="Chen S."/>
            <person name="Ma X."/>
            <person name="Wang X."/>
            <person name="Yssel A.E.J."/>
            <person name="Chaluvadi S.R."/>
            <person name="Johnson M."/>
            <person name="Gangashetty P."/>
            <person name="Hamidou F."/>
            <person name="Sanogo M.D."/>
            <person name="Zwaenepoel A."/>
            <person name="Wallace J."/>
            <person name="Van De Peer Y."/>
            <person name="Van Deynze A."/>
        </authorList>
    </citation>
    <scope>NUCLEOTIDE SEQUENCE</scope>
    <source>
        <tissue evidence="9">Leaves</tissue>
    </source>
</reference>
<dbReference type="InterPro" id="IPR012864">
    <property type="entry name" value="PCO/ADO"/>
</dbReference>
<gene>
    <name evidence="9" type="ORF">HU200_064158</name>
</gene>
<dbReference type="PANTHER" id="PTHR22966:SF70">
    <property type="entry name" value="CYSTEINE DIOXYGENASE"/>
    <property type="match status" value="1"/>
</dbReference>
<evidence type="ECO:0000256" key="2">
    <source>
        <dbReference type="ARBA" id="ARBA00006622"/>
    </source>
</evidence>
<name>A0A835A4T3_9POAL</name>
<dbReference type="EMBL" id="JACEFO010002751">
    <property type="protein sequence ID" value="KAF8649996.1"/>
    <property type="molecule type" value="Genomic_DNA"/>
</dbReference>
<feature type="compositionally biased region" description="Acidic residues" evidence="8">
    <location>
        <begin position="239"/>
        <end position="254"/>
    </location>
</feature>
<protein>
    <recommendedName>
        <fullName evidence="3">cysteine dioxygenase</fullName>
        <ecNumber evidence="3">1.13.11.20</ecNumber>
    </recommendedName>
</protein>
<evidence type="ECO:0000313" key="10">
    <source>
        <dbReference type="Proteomes" id="UP000636709"/>
    </source>
</evidence>
<dbReference type="Pfam" id="PF07847">
    <property type="entry name" value="PCO_ADO"/>
    <property type="match status" value="1"/>
</dbReference>
<comment type="caution">
    <text evidence="9">The sequence shown here is derived from an EMBL/GenBank/DDBJ whole genome shotgun (WGS) entry which is preliminary data.</text>
</comment>
<evidence type="ECO:0000313" key="9">
    <source>
        <dbReference type="EMBL" id="KAF8649996.1"/>
    </source>
</evidence>
<organism evidence="9 10">
    <name type="scientific">Digitaria exilis</name>
    <dbReference type="NCBI Taxonomy" id="1010633"/>
    <lineage>
        <taxon>Eukaryota</taxon>
        <taxon>Viridiplantae</taxon>
        <taxon>Streptophyta</taxon>
        <taxon>Embryophyta</taxon>
        <taxon>Tracheophyta</taxon>
        <taxon>Spermatophyta</taxon>
        <taxon>Magnoliopsida</taxon>
        <taxon>Liliopsida</taxon>
        <taxon>Poales</taxon>
        <taxon>Poaceae</taxon>
        <taxon>PACMAD clade</taxon>
        <taxon>Panicoideae</taxon>
        <taxon>Panicodae</taxon>
        <taxon>Paniceae</taxon>
        <taxon>Anthephorinae</taxon>
        <taxon>Digitaria</taxon>
    </lineage>
</organism>
<evidence type="ECO:0000256" key="7">
    <source>
        <dbReference type="ARBA" id="ARBA00024284"/>
    </source>
</evidence>
<sequence>MFLKYLTRRTSIVFPFVATGRIIRARRDDDGRGRSLTRLDGAGMVSSKAPVVSCVNPNESRPQFWSKGLRRVHVYKCGPPRLPLLSSCCVRSLSLLAWLLARSACSLLAERSGEARSPASETMEGQNEAGELAAACGGASREIVADEAAPVQDGAAEQQREDGDNVPAMEVAAEEVVGEEAETTADSAISRSTGEEGEEGDMAANVDTTVPVPMQGVPPPPPTALPVAEAGKRKRDVVDPAEDDGSSSSEEEEEEAVVAAAAAAPEEWPTAPLTPRPLQRLLDACRTFFALLFTASEGLWVAKRHDLRNGTIGHGATPHDGRWCVRLPAVDSMAQCGGWDSSRWWPQWRERCEAVVECWGGERSGPNMALDPALALLPSGQTVLGSCFLEPCQCQRNGCGPDDVRFFNRMNIRRLQNPPIITTKTIYECNNFKAYDWVLPRVLWRSGPWMLAEKVRDHVVTSALPTWVLFPDAGGNMHRFVAEEVDHCMFLDVLTPPYAPAEQRRCAYYEEHSSGELMTWLMEIPQPSNLMIVELPFRGPLIV</sequence>
<keyword evidence="5" id="KW-0560">Oxidoreductase</keyword>